<reference evidence="1 2" key="1">
    <citation type="submission" date="2013-01" db="EMBL/GenBank/DDBJ databases">
        <authorList>
            <person name="Harkins D.M."/>
            <person name="Durkin A.S."/>
            <person name="Brinkac L.M."/>
            <person name="Haft D.H."/>
            <person name="Selengut J.D."/>
            <person name="Sanka R."/>
            <person name="DePew J."/>
            <person name="Purushe J."/>
            <person name="Hartskeerl R.A."/>
            <person name="Ahmed A."/>
            <person name="van der Linden H."/>
            <person name="Goris M.G.A."/>
            <person name="Vinetz J.M."/>
            <person name="Sutton G.G."/>
            <person name="Nierman W.C."/>
            <person name="Fouts D.E."/>
        </authorList>
    </citation>
    <scope>NUCLEOTIDE SEQUENCE [LARGE SCALE GENOMIC DNA]</scope>
    <source>
        <strain evidence="1 2">TE 1992</strain>
    </source>
</reference>
<accession>M3ET49</accession>
<proteinExistence type="predicted"/>
<evidence type="ECO:0000313" key="1">
    <source>
        <dbReference type="EMBL" id="EMF41532.1"/>
    </source>
</evidence>
<protein>
    <submittedName>
        <fullName evidence="1">Uncharacterized protein</fullName>
    </submittedName>
</protein>
<dbReference type="Proteomes" id="UP000011754">
    <property type="component" value="Unassembled WGS sequence"/>
</dbReference>
<organism evidence="1 2">
    <name type="scientific">Leptospira interrogans serovar Lora str. TE 1992</name>
    <dbReference type="NCBI Taxonomy" id="1193028"/>
    <lineage>
        <taxon>Bacteria</taxon>
        <taxon>Pseudomonadati</taxon>
        <taxon>Spirochaetota</taxon>
        <taxon>Spirochaetia</taxon>
        <taxon>Leptospirales</taxon>
        <taxon>Leptospiraceae</taxon>
        <taxon>Leptospira</taxon>
    </lineage>
</organism>
<sequence length="68" mass="8371">MGAIKSFFIKFFSLFQRKKKKRRPEEETPPVRESFGYKRELAELREKADRFFVDSKEKWRIDSRNKIL</sequence>
<name>M3ET49_LEPIR</name>
<dbReference type="EMBL" id="AKWW02000060">
    <property type="protein sequence ID" value="EMF41532.1"/>
    <property type="molecule type" value="Genomic_DNA"/>
</dbReference>
<dbReference type="AlphaFoldDB" id="M3ET49"/>
<comment type="caution">
    <text evidence="1">The sequence shown here is derived from an EMBL/GenBank/DDBJ whole genome shotgun (WGS) entry which is preliminary data.</text>
</comment>
<gene>
    <name evidence="1" type="ORF">LEP1GSC067_3433</name>
</gene>
<evidence type="ECO:0000313" key="2">
    <source>
        <dbReference type="Proteomes" id="UP000011754"/>
    </source>
</evidence>